<dbReference type="Pfam" id="PF03446">
    <property type="entry name" value="NAD_binding_2"/>
    <property type="match status" value="1"/>
</dbReference>
<dbReference type="PANTHER" id="PTHR22981:SF7">
    <property type="entry name" value="3-HYDROXYISOBUTYRATE DEHYDROGENASE, MITOCHONDRIAL"/>
    <property type="match status" value="1"/>
</dbReference>
<comment type="similarity">
    <text evidence="1 6">Belongs to the HIBADH-related family.</text>
</comment>
<dbReference type="InterPro" id="IPR013328">
    <property type="entry name" value="6PGD_dom2"/>
</dbReference>
<dbReference type="GO" id="GO:0051287">
    <property type="term" value="F:NAD binding"/>
    <property type="evidence" value="ECO:0007669"/>
    <property type="project" value="InterPro"/>
</dbReference>
<dbReference type="InterPro" id="IPR011548">
    <property type="entry name" value="HIBADH"/>
</dbReference>
<keyword evidence="2 6" id="KW-0101">Branched-chain amino acid catabolism</keyword>
<keyword evidence="3 6" id="KW-0560">Oxidoreductase</keyword>
<evidence type="ECO:0000256" key="2">
    <source>
        <dbReference type="ARBA" id="ARBA00022456"/>
    </source>
</evidence>
<dbReference type="Gene3D" id="3.40.50.720">
    <property type="entry name" value="NAD(P)-binding Rossmann-like Domain"/>
    <property type="match status" value="1"/>
</dbReference>
<dbReference type="UniPathway" id="UPA00362"/>
<dbReference type="Pfam" id="PF14833">
    <property type="entry name" value="NAD_binding_11"/>
    <property type="match status" value="1"/>
</dbReference>
<sequence>MSAPVSAVAFIGLGNMGLPMAGNLVKAGFAVQGYDVFDAARAALAAVGGAACDSLAEALEAADVVVTALPAAAHVREAYLGDAGIVASSRPGALFIDCSTIDVDTARAVAAHAGAEGRRMLDAPMSGGVGGAAAGTLTFMVGGAADAFEAAQPTLGAMGRTILHAGPSGAGCAAKLCNNMMLAIQMIAVSEGFNLAEKLGLSAEALYAISSTATARCWSLNDYCPAPGPVPSAPSNRNYAPGFAAELMLKDLRIAMQAAQGAGAVTPLGAQATQIYAMMAAAGHGGDDFSGVIRFLDGKT</sequence>
<gene>
    <name evidence="9" type="ORF">SAMN05444370_101446</name>
</gene>
<dbReference type="InterPro" id="IPR006115">
    <property type="entry name" value="6PGDH_NADP-bd"/>
</dbReference>
<dbReference type="InterPro" id="IPR008927">
    <property type="entry name" value="6-PGluconate_DH-like_C_sf"/>
</dbReference>
<feature type="domain" description="6-phosphogluconate dehydrogenase NADP-binding" evidence="7">
    <location>
        <begin position="8"/>
        <end position="166"/>
    </location>
</feature>
<dbReference type="Proteomes" id="UP000198703">
    <property type="component" value="Unassembled WGS sequence"/>
</dbReference>
<evidence type="ECO:0000313" key="9">
    <source>
        <dbReference type="EMBL" id="SDZ80612.1"/>
    </source>
</evidence>
<evidence type="ECO:0000256" key="3">
    <source>
        <dbReference type="ARBA" id="ARBA00023002"/>
    </source>
</evidence>
<dbReference type="STRING" id="89524.SAMN05444370_101446"/>
<accession>A0A1H3W2R5</accession>
<name>A0A1H3W2R5_9RHOB</name>
<dbReference type="EC" id="1.1.1.31" evidence="6"/>
<comment type="pathway">
    <text evidence="6">Amino-acid degradation; L-valine degradation.</text>
</comment>
<evidence type="ECO:0000256" key="5">
    <source>
        <dbReference type="PIRSR" id="PIRSR000103-1"/>
    </source>
</evidence>
<evidence type="ECO:0000313" key="10">
    <source>
        <dbReference type="Proteomes" id="UP000198703"/>
    </source>
</evidence>
<evidence type="ECO:0000259" key="7">
    <source>
        <dbReference type="Pfam" id="PF03446"/>
    </source>
</evidence>
<organism evidence="9 10">
    <name type="scientific">Rubrimonas cliftonensis</name>
    <dbReference type="NCBI Taxonomy" id="89524"/>
    <lineage>
        <taxon>Bacteria</taxon>
        <taxon>Pseudomonadati</taxon>
        <taxon>Pseudomonadota</taxon>
        <taxon>Alphaproteobacteria</taxon>
        <taxon>Rhodobacterales</taxon>
        <taxon>Paracoccaceae</taxon>
        <taxon>Rubrimonas</taxon>
    </lineage>
</organism>
<dbReference type="AlphaFoldDB" id="A0A1H3W2R5"/>
<dbReference type="PROSITE" id="PS00895">
    <property type="entry name" value="3_HYDROXYISOBUT_DH"/>
    <property type="match status" value="1"/>
</dbReference>
<comment type="catalytic activity">
    <reaction evidence="6">
        <text>3-hydroxy-2-methylpropanoate + NAD(+) = 2-methyl-3-oxopropanoate + NADH + H(+)</text>
        <dbReference type="Rhea" id="RHEA:17681"/>
        <dbReference type="ChEBI" id="CHEBI:11805"/>
        <dbReference type="ChEBI" id="CHEBI:15378"/>
        <dbReference type="ChEBI" id="CHEBI:57540"/>
        <dbReference type="ChEBI" id="CHEBI:57700"/>
        <dbReference type="ChEBI" id="CHEBI:57945"/>
        <dbReference type="EC" id="1.1.1.31"/>
    </reaction>
</comment>
<reference evidence="9 10" key="1">
    <citation type="submission" date="2016-10" db="EMBL/GenBank/DDBJ databases">
        <authorList>
            <person name="de Groot N.N."/>
        </authorList>
    </citation>
    <scope>NUCLEOTIDE SEQUENCE [LARGE SCALE GENOMIC DNA]</scope>
    <source>
        <strain evidence="9 10">DSM 15345</strain>
    </source>
</reference>
<feature type="domain" description="3-hydroxyisobutyrate dehydrogenase-like NAD-binding" evidence="8">
    <location>
        <begin position="169"/>
        <end position="296"/>
    </location>
</feature>
<dbReference type="SUPFAM" id="SSF48179">
    <property type="entry name" value="6-phosphogluconate dehydrogenase C-terminal domain-like"/>
    <property type="match status" value="1"/>
</dbReference>
<dbReference type="GO" id="GO:0050661">
    <property type="term" value="F:NADP binding"/>
    <property type="evidence" value="ECO:0007669"/>
    <property type="project" value="InterPro"/>
</dbReference>
<dbReference type="NCBIfam" id="TIGR01692">
    <property type="entry name" value="HIBADH"/>
    <property type="match status" value="1"/>
</dbReference>
<proteinExistence type="inferred from homology"/>
<dbReference type="EMBL" id="FNQM01000001">
    <property type="protein sequence ID" value="SDZ80612.1"/>
    <property type="molecule type" value="Genomic_DNA"/>
</dbReference>
<protein>
    <recommendedName>
        <fullName evidence="6">3-hydroxyisobutyrate dehydrogenase</fullName>
        <shortName evidence="6">HIBADH</shortName>
        <ecNumber evidence="6">1.1.1.31</ecNumber>
    </recommendedName>
</protein>
<dbReference type="PIRSF" id="PIRSF000103">
    <property type="entry name" value="HIBADH"/>
    <property type="match status" value="1"/>
</dbReference>
<dbReference type="Gene3D" id="1.10.1040.10">
    <property type="entry name" value="N-(1-d-carboxylethyl)-l-norvaline Dehydrogenase, domain 2"/>
    <property type="match status" value="1"/>
</dbReference>
<feature type="active site" evidence="5">
    <location>
        <position position="175"/>
    </location>
</feature>
<evidence type="ECO:0000256" key="6">
    <source>
        <dbReference type="RuleBase" id="RU910714"/>
    </source>
</evidence>
<dbReference type="GO" id="GO:0008442">
    <property type="term" value="F:3-hydroxyisobutyrate dehydrogenase activity"/>
    <property type="evidence" value="ECO:0007669"/>
    <property type="project" value="UniProtKB-EC"/>
</dbReference>
<dbReference type="InterPro" id="IPR029154">
    <property type="entry name" value="HIBADH-like_NADP-bd"/>
</dbReference>
<dbReference type="InterPro" id="IPR015815">
    <property type="entry name" value="HIBADH-related"/>
</dbReference>
<dbReference type="FunFam" id="1.10.1040.10:FF:000006">
    <property type="entry name" value="3-hydroxyisobutyrate dehydrogenase"/>
    <property type="match status" value="1"/>
</dbReference>
<keyword evidence="10" id="KW-1185">Reference proteome</keyword>
<dbReference type="InterPro" id="IPR002204">
    <property type="entry name" value="3-OH-isobutyrate_DH-rel_CS"/>
</dbReference>
<dbReference type="OrthoDB" id="9812907at2"/>
<dbReference type="RefSeq" id="WP_093247913.1">
    <property type="nucleotide sequence ID" value="NZ_FNQM01000001.1"/>
</dbReference>
<keyword evidence="4 6" id="KW-0520">NAD</keyword>
<dbReference type="SUPFAM" id="SSF51735">
    <property type="entry name" value="NAD(P)-binding Rossmann-fold domains"/>
    <property type="match status" value="1"/>
</dbReference>
<evidence type="ECO:0000256" key="4">
    <source>
        <dbReference type="ARBA" id="ARBA00023027"/>
    </source>
</evidence>
<evidence type="ECO:0000259" key="8">
    <source>
        <dbReference type="Pfam" id="PF14833"/>
    </source>
</evidence>
<dbReference type="GO" id="GO:0006574">
    <property type="term" value="P:L-valine catabolic process"/>
    <property type="evidence" value="ECO:0007669"/>
    <property type="project" value="UniProtKB-UniPathway"/>
</dbReference>
<dbReference type="InterPro" id="IPR036291">
    <property type="entry name" value="NAD(P)-bd_dom_sf"/>
</dbReference>
<dbReference type="PANTHER" id="PTHR22981">
    <property type="entry name" value="3-HYDROXYISOBUTYRATE DEHYDROGENASE-RELATED"/>
    <property type="match status" value="1"/>
</dbReference>
<evidence type="ECO:0000256" key="1">
    <source>
        <dbReference type="ARBA" id="ARBA00009080"/>
    </source>
</evidence>